<dbReference type="AlphaFoldDB" id="A0A1Y2FHD2"/>
<gene>
    <name evidence="5" type="ORF">LY90DRAFT_663804</name>
</gene>
<dbReference type="PANTHER" id="PTHR22850">
    <property type="entry name" value="WD40 REPEAT FAMILY"/>
    <property type="match status" value="1"/>
</dbReference>
<dbReference type="PROSITE" id="PS50294">
    <property type="entry name" value="WD_REPEATS_REGION"/>
    <property type="match status" value="1"/>
</dbReference>
<dbReference type="SUPFAM" id="SSF50978">
    <property type="entry name" value="WD40 repeat-like"/>
    <property type="match status" value="1"/>
</dbReference>
<dbReference type="InterPro" id="IPR036322">
    <property type="entry name" value="WD40_repeat_dom_sf"/>
</dbReference>
<evidence type="ECO:0000256" key="1">
    <source>
        <dbReference type="ARBA" id="ARBA00022574"/>
    </source>
</evidence>
<proteinExistence type="predicted"/>
<evidence type="ECO:0000313" key="5">
    <source>
        <dbReference type="EMBL" id="ORY83368.1"/>
    </source>
</evidence>
<dbReference type="Pfam" id="PF00400">
    <property type="entry name" value="WD40"/>
    <property type="match status" value="1"/>
</dbReference>
<dbReference type="STRING" id="1754190.A0A1Y2FHD2"/>
<dbReference type="PROSITE" id="PS00678">
    <property type="entry name" value="WD_REPEATS_1"/>
    <property type="match status" value="1"/>
</dbReference>
<evidence type="ECO:0000256" key="4">
    <source>
        <dbReference type="SAM" id="MobiDB-lite"/>
    </source>
</evidence>
<feature type="repeat" description="WD" evidence="3">
    <location>
        <begin position="946"/>
        <end position="988"/>
    </location>
</feature>
<evidence type="ECO:0000313" key="6">
    <source>
        <dbReference type="Proteomes" id="UP000193920"/>
    </source>
</evidence>
<sequence length="1094" mass="127824">MNRNNLYNKLPINDINWHVVVENFPEGITEMELFDAIKSPYPPISIILENYCAIVTYNTVKEAVESIRSNVFKKIKDKEIILHFNMNYLKKRAYRFTIFKINLTDLSNHTYKTLYYHFVQYGDILGIEKINERKRIDIYYPSQGEAKLAEKNAKECSMEIFPNSSRIITEVISPFTKNSQKLTNLAYAITIPIPCNSEDNNIKMPSFSVKTQKNKYFNPMNYTHKPFQVKINNLNHQKVNSISMRASYLNNNYYDRDDPMNDTYPILNMNMDNASIMNNDVQLSSFHKQHNVNQIQNSSRSVHKIINSEYNDNNNHNFYKNNILDNKSLLNNNITNKKMLKSNVNRNMLNNMRVNNNNNNNNNNNIINVNDDKINSDATNNFSYEIDEIDNKYKQNGKSVESKNNKIKKSLQDKKNESKENKFKNIGYEKLYESTDNRTKNGIHENSRKVNIINLENEISISQENMNKNNKNNINKEKKMKIQNCEIIDVEEFNKRILDNKDVISGNKRQKKDSNSYIEQTQGTIKSCSYDIENLNKKHTNNKNNNFHLSNDSSTTNDINIKNVQEKITNVKTKKVNSLLLKSKVYKENSNNSDIQTKSELINGDFKINVNRNKSVNENYNNNYKDSDNIGISPLKNKIFIDLEEKDDISLNLEKSNKKNDNEDNNSQIKIKYNIKTKKNSKKDNNNVISTSYNFVKFDNITLSKYCYQYHFLYKYRCNKYCESITWGGYKDYDDYRQFKLYLDNSDYSLSVLTTDLYSINNPAIIRQMAFDEVVNYNNINYIGDIEYERSMNHNLIYSQQSDVLLSNIDNQHYYIWNLKNNNYSSYNYDKDSIINLKEPSLKLQYNGILCDSITLTESSIFGLDSNGNLAKWNLDIVPSINNYDKTDICSISPQTIIKLNNNEKIKKIKTYSNNNQEKLVTLSTNNNIIFYDLKNDDFKPINNIIKAHNSDITTIDINPINSFYVLTGGEDNYIKVWDLRNPNVELISSCFYSNGINKLRWCPHLSNTFCCSSKNGIISIWSMNSLSENKPLMINNEYQSDQPIKVDFEWNPNKEQEGTIASVDKPGIKNMRDSCVQVWRPLIYTYLYKGLIK</sequence>
<protein>
    <submittedName>
        <fullName evidence="5">WD40 repeat-like protein</fullName>
    </submittedName>
</protein>
<keyword evidence="2" id="KW-0677">Repeat</keyword>
<dbReference type="Proteomes" id="UP000193920">
    <property type="component" value="Unassembled WGS sequence"/>
</dbReference>
<dbReference type="OrthoDB" id="2156021at2759"/>
<keyword evidence="6" id="KW-1185">Reference proteome</keyword>
<dbReference type="InterPro" id="IPR019775">
    <property type="entry name" value="WD40_repeat_CS"/>
</dbReference>
<dbReference type="EMBL" id="MCOG01000007">
    <property type="protein sequence ID" value="ORY83368.1"/>
    <property type="molecule type" value="Genomic_DNA"/>
</dbReference>
<feature type="region of interest" description="Disordered" evidence="4">
    <location>
        <begin position="397"/>
        <end position="422"/>
    </location>
</feature>
<dbReference type="PROSITE" id="PS50082">
    <property type="entry name" value="WD_REPEATS_2"/>
    <property type="match status" value="1"/>
</dbReference>
<keyword evidence="1 3" id="KW-0853">WD repeat</keyword>
<dbReference type="InterPro" id="IPR001680">
    <property type="entry name" value="WD40_rpt"/>
</dbReference>
<evidence type="ECO:0000256" key="2">
    <source>
        <dbReference type="ARBA" id="ARBA00022737"/>
    </source>
</evidence>
<dbReference type="InterPro" id="IPR050459">
    <property type="entry name" value="WD_repeat_RBAP46/RBAP48/MSI1"/>
</dbReference>
<feature type="compositionally biased region" description="Basic and acidic residues" evidence="4">
    <location>
        <begin position="400"/>
        <end position="422"/>
    </location>
</feature>
<evidence type="ECO:0000256" key="3">
    <source>
        <dbReference type="PROSITE-ProRule" id="PRU00221"/>
    </source>
</evidence>
<comment type="caution">
    <text evidence="5">The sequence shown here is derived from an EMBL/GenBank/DDBJ whole genome shotgun (WGS) entry which is preliminary data.</text>
</comment>
<organism evidence="5 6">
    <name type="scientific">Neocallimastix californiae</name>
    <dbReference type="NCBI Taxonomy" id="1754190"/>
    <lineage>
        <taxon>Eukaryota</taxon>
        <taxon>Fungi</taxon>
        <taxon>Fungi incertae sedis</taxon>
        <taxon>Chytridiomycota</taxon>
        <taxon>Chytridiomycota incertae sedis</taxon>
        <taxon>Neocallimastigomycetes</taxon>
        <taxon>Neocallimastigales</taxon>
        <taxon>Neocallimastigaceae</taxon>
        <taxon>Neocallimastix</taxon>
    </lineage>
</organism>
<dbReference type="InterPro" id="IPR015943">
    <property type="entry name" value="WD40/YVTN_repeat-like_dom_sf"/>
</dbReference>
<dbReference type="Gene3D" id="2.130.10.10">
    <property type="entry name" value="YVTN repeat-like/Quinoprotein amine dehydrogenase"/>
    <property type="match status" value="1"/>
</dbReference>
<reference evidence="5 6" key="1">
    <citation type="submission" date="2016-08" db="EMBL/GenBank/DDBJ databases">
        <title>A Parts List for Fungal Cellulosomes Revealed by Comparative Genomics.</title>
        <authorList>
            <consortium name="DOE Joint Genome Institute"/>
            <person name="Haitjema C.H."/>
            <person name="Gilmore S.P."/>
            <person name="Henske J.K."/>
            <person name="Solomon K.V."/>
            <person name="De Groot R."/>
            <person name="Kuo A."/>
            <person name="Mondo S.J."/>
            <person name="Salamov A.A."/>
            <person name="Labutti K."/>
            <person name="Zhao Z."/>
            <person name="Chiniquy J."/>
            <person name="Barry K."/>
            <person name="Brewer H.M."/>
            <person name="Purvine S.O."/>
            <person name="Wright A.T."/>
            <person name="Boxma B."/>
            <person name="Van Alen T."/>
            <person name="Hackstein J.H."/>
            <person name="Baker S.E."/>
            <person name="Grigoriev I.V."/>
            <person name="O'Malley M.A."/>
        </authorList>
    </citation>
    <scope>NUCLEOTIDE SEQUENCE [LARGE SCALE GENOMIC DNA]</scope>
    <source>
        <strain evidence="5 6">G1</strain>
    </source>
</reference>
<name>A0A1Y2FHD2_9FUNG</name>
<accession>A0A1Y2FHD2</accession>
<dbReference type="SMART" id="SM00320">
    <property type="entry name" value="WD40"/>
    <property type="match status" value="3"/>
</dbReference>